<feature type="transmembrane region" description="Helical" evidence="2">
    <location>
        <begin position="38"/>
        <end position="63"/>
    </location>
</feature>
<dbReference type="AlphaFoldDB" id="A0A923RPD1"/>
<evidence type="ECO:0000313" key="3">
    <source>
        <dbReference type="EMBL" id="MBC5688306.1"/>
    </source>
</evidence>
<feature type="transmembrane region" description="Helical" evidence="2">
    <location>
        <begin position="9"/>
        <end position="26"/>
    </location>
</feature>
<sequence length="153" mass="17509">MRNNRTGNIFRIIAGAYLAYLGVQLVTQTVQQKPTNEIFNIVMGILFIVVGAWFAIGALRGILKEQKQERENITLNSQPAEKSSEEDLVEAVEDTAERSETERIEKETETMEERAEKTAEIKEETAAVQEKEPDEEKQENEKAEELETDYEEK</sequence>
<gene>
    <name evidence="3" type="ORF">H8S37_05105</name>
</gene>
<proteinExistence type="predicted"/>
<organism evidence="3 4">
    <name type="scientific">Mediterraneibacter hominis</name>
    <dbReference type="NCBI Taxonomy" id="2763054"/>
    <lineage>
        <taxon>Bacteria</taxon>
        <taxon>Bacillati</taxon>
        <taxon>Bacillota</taxon>
        <taxon>Clostridia</taxon>
        <taxon>Lachnospirales</taxon>
        <taxon>Lachnospiraceae</taxon>
        <taxon>Mediterraneibacter</taxon>
    </lineage>
</organism>
<feature type="compositionally biased region" description="Acidic residues" evidence="1">
    <location>
        <begin position="84"/>
        <end position="94"/>
    </location>
</feature>
<evidence type="ECO:0000313" key="4">
    <source>
        <dbReference type="Proteomes" id="UP000652477"/>
    </source>
</evidence>
<reference evidence="3" key="1">
    <citation type="submission" date="2020-08" db="EMBL/GenBank/DDBJ databases">
        <title>Genome public.</title>
        <authorList>
            <person name="Liu C."/>
            <person name="Sun Q."/>
        </authorList>
    </citation>
    <scope>NUCLEOTIDE SEQUENCE</scope>
    <source>
        <strain evidence="3">NSJ-55</strain>
    </source>
</reference>
<protein>
    <submittedName>
        <fullName evidence="3">Uncharacterized protein</fullName>
    </submittedName>
</protein>
<evidence type="ECO:0000256" key="2">
    <source>
        <dbReference type="SAM" id="Phobius"/>
    </source>
</evidence>
<dbReference type="Proteomes" id="UP000652477">
    <property type="component" value="Unassembled WGS sequence"/>
</dbReference>
<keyword evidence="4" id="KW-1185">Reference proteome</keyword>
<keyword evidence="2" id="KW-0472">Membrane</keyword>
<keyword evidence="2" id="KW-1133">Transmembrane helix</keyword>
<name>A0A923RPD1_9FIRM</name>
<comment type="caution">
    <text evidence="3">The sequence shown here is derived from an EMBL/GenBank/DDBJ whole genome shotgun (WGS) entry which is preliminary data.</text>
</comment>
<dbReference type="RefSeq" id="WP_186874930.1">
    <property type="nucleotide sequence ID" value="NZ_JACOPF010000001.1"/>
</dbReference>
<feature type="compositionally biased region" description="Basic and acidic residues" evidence="1">
    <location>
        <begin position="95"/>
        <end position="131"/>
    </location>
</feature>
<evidence type="ECO:0000256" key="1">
    <source>
        <dbReference type="SAM" id="MobiDB-lite"/>
    </source>
</evidence>
<keyword evidence="2" id="KW-0812">Transmembrane</keyword>
<feature type="region of interest" description="Disordered" evidence="1">
    <location>
        <begin position="73"/>
        <end position="153"/>
    </location>
</feature>
<accession>A0A923RPD1</accession>
<dbReference type="EMBL" id="JACOPF010000001">
    <property type="protein sequence ID" value="MBC5688306.1"/>
    <property type="molecule type" value="Genomic_DNA"/>
</dbReference>